<proteinExistence type="predicted"/>
<dbReference type="EMBL" id="BPLQ01005263">
    <property type="protein sequence ID" value="GIY13615.1"/>
    <property type="molecule type" value="Genomic_DNA"/>
</dbReference>
<comment type="caution">
    <text evidence="1">The sequence shown here is derived from an EMBL/GenBank/DDBJ whole genome shotgun (WGS) entry which is preliminary data.</text>
</comment>
<organism evidence="1 2">
    <name type="scientific">Caerostris darwini</name>
    <dbReference type="NCBI Taxonomy" id="1538125"/>
    <lineage>
        <taxon>Eukaryota</taxon>
        <taxon>Metazoa</taxon>
        <taxon>Ecdysozoa</taxon>
        <taxon>Arthropoda</taxon>
        <taxon>Chelicerata</taxon>
        <taxon>Arachnida</taxon>
        <taxon>Araneae</taxon>
        <taxon>Araneomorphae</taxon>
        <taxon>Entelegynae</taxon>
        <taxon>Araneoidea</taxon>
        <taxon>Araneidae</taxon>
        <taxon>Caerostris</taxon>
    </lineage>
</organism>
<dbReference type="AlphaFoldDB" id="A0AAV4QWI3"/>
<keyword evidence="2" id="KW-1185">Reference proteome</keyword>
<protein>
    <submittedName>
        <fullName evidence="1">Uncharacterized protein</fullName>
    </submittedName>
</protein>
<evidence type="ECO:0000313" key="2">
    <source>
        <dbReference type="Proteomes" id="UP001054837"/>
    </source>
</evidence>
<gene>
    <name evidence="1" type="ORF">CDAR_567431</name>
</gene>
<dbReference type="Proteomes" id="UP001054837">
    <property type="component" value="Unassembled WGS sequence"/>
</dbReference>
<sequence length="437" mass="49491">MGNSKKKTTSKIKKKCTKALFFESLCTYSISTEANEYMTTVKQHIKVREITNVDEGSEITFKEMSSYEQNHLSNTSMESRNRTPIVNKANLIPIHQAPSCKRKVSLNTLTNEFDKNKKYKNNKSKMEIQEEDEVLKLIELYDPAMGKDITKYDPITSCASPTCEDFSISSISKKYDEKYISKTAKRMLIYNNPFQSTSYAKVNSNYHFRKSNNTPKSATSLYSKKYEQYSPTSRKIAVSEECSINASSLRRSAFLSDRLGTKKNSKSQTKNVSIWDITSIPVCTGRLKSDKNKASFSKKHISANEEESKFVSPILNNMAKLPSSNKLFRKRVDKICYLVLHFLTPKNIASCISKSRKTAVSDECPILSPLPTTKYASNILLNNRVDTKENSKSVKWMLSYKDIPICDVTLTPVSTGRLKSAKSSRTSLYKKGVSANE</sequence>
<evidence type="ECO:0000313" key="1">
    <source>
        <dbReference type="EMBL" id="GIY13615.1"/>
    </source>
</evidence>
<reference evidence="1 2" key="1">
    <citation type="submission" date="2021-06" db="EMBL/GenBank/DDBJ databases">
        <title>Caerostris darwini draft genome.</title>
        <authorList>
            <person name="Kono N."/>
            <person name="Arakawa K."/>
        </authorList>
    </citation>
    <scope>NUCLEOTIDE SEQUENCE [LARGE SCALE GENOMIC DNA]</scope>
</reference>
<name>A0AAV4QWI3_9ARAC</name>
<accession>A0AAV4QWI3</accession>